<sequence>MIANKKSILALSIASALMLSGCFSDDDNNVVITPPPEPTDPVVVAPEVPAELSFVVNGAVINDADSNVVDATVKFLENGAPSTSIVNANGEQVQELQTGEEGGFVITRKDGSNTESVTAVVSADGFVTKSFIIDLANADGVKVVNVELALLEIGKVGIAADTGEGAVANGDTGAEIEASATSGDNAVATATLPQGTALKDKNGEAVEGATATLSVVGVEADSTSKGQILPEGLNANADTQVDVPVSVADINLLVGSTAVKSFENGELNVTLAAPDLTGVDAGDLSVSSFDTDTGNWMADDFAVTKNVDGTVSFNTDHLTFFAVTRKQAICANPVAANITGTVPTGGLVFTAVSSDGAFSAPLPPGTATREFISAANAKRYGIAADASARIKVRDREGGVWFETQNEVAICAEDPIAITLTAPFTLVDKQLTLNGVCANDRNVSVDLSNSTVKYKRAGKGVRTALKDANGNFQLTNLREGETYQVSINFRGVPVTTANTFELDSVNADDLARTFEVTCPTTTGSTGTTGGN</sequence>
<reference evidence="3" key="1">
    <citation type="journal article" date="2019" name="Genome Announc.">
        <title>Draft Genome Sequence of Pseudoalteromonas piscicida Strain 36Y ROTHPW, an Hypersaline Seawater Isolate from the South Coast of Sonora, Mexico.</title>
        <authorList>
            <person name="Sanchez-Diaz R."/>
            <person name="Molina-Garza Z.J."/>
            <person name="Cruz-Suarez L.E."/>
            <person name="Selvin J."/>
            <person name="Kiran G.S."/>
            <person name="Ibarra-Gamez J.C."/>
            <person name="Gomez-Gil B."/>
            <person name="Galaviz-Silva L."/>
        </authorList>
    </citation>
    <scope>NUCLEOTIDE SEQUENCE [LARGE SCALE GENOMIC DNA]</scope>
    <source>
        <strain evidence="3">36Y_RITHPW</strain>
    </source>
</reference>
<comment type="caution">
    <text evidence="2">The sequence shown here is derived from an EMBL/GenBank/DDBJ whole genome shotgun (WGS) entry which is preliminary data.</text>
</comment>
<dbReference type="EMBL" id="NKHF01000004">
    <property type="protein sequence ID" value="PCK33598.1"/>
    <property type="molecule type" value="Genomic_DNA"/>
</dbReference>
<name>A0A2A5JW14_PSEO7</name>
<dbReference type="PROSITE" id="PS51257">
    <property type="entry name" value="PROKAR_LIPOPROTEIN"/>
    <property type="match status" value="1"/>
</dbReference>
<proteinExistence type="predicted"/>
<keyword evidence="1" id="KW-0732">Signal</keyword>
<evidence type="ECO:0000256" key="1">
    <source>
        <dbReference type="SAM" id="SignalP"/>
    </source>
</evidence>
<accession>A0A2A5JW14</accession>
<evidence type="ECO:0000313" key="2">
    <source>
        <dbReference type="EMBL" id="PCK33598.1"/>
    </source>
</evidence>
<protein>
    <recommendedName>
        <fullName evidence="4">Carboxypeptidase regulatory-like domain-containing protein</fullName>
    </recommendedName>
</protein>
<dbReference type="RefSeq" id="WP_099640251.1">
    <property type="nucleotide sequence ID" value="NZ_NKHF01000004.1"/>
</dbReference>
<dbReference type="Proteomes" id="UP000228621">
    <property type="component" value="Unassembled WGS sequence"/>
</dbReference>
<feature type="signal peptide" evidence="1">
    <location>
        <begin position="1"/>
        <end position="24"/>
    </location>
</feature>
<organism evidence="2 3">
    <name type="scientific">Pseudoalteromonas piscicida</name>
    <dbReference type="NCBI Taxonomy" id="43662"/>
    <lineage>
        <taxon>Bacteria</taxon>
        <taxon>Pseudomonadati</taxon>
        <taxon>Pseudomonadota</taxon>
        <taxon>Gammaproteobacteria</taxon>
        <taxon>Alteromonadales</taxon>
        <taxon>Pseudoalteromonadaceae</taxon>
        <taxon>Pseudoalteromonas</taxon>
    </lineage>
</organism>
<evidence type="ECO:0000313" key="3">
    <source>
        <dbReference type="Proteomes" id="UP000228621"/>
    </source>
</evidence>
<dbReference type="OrthoDB" id="5905649at2"/>
<gene>
    <name evidence="2" type="ORF">CEX98_00840</name>
</gene>
<keyword evidence="3" id="KW-1185">Reference proteome</keyword>
<evidence type="ECO:0008006" key="4">
    <source>
        <dbReference type="Google" id="ProtNLM"/>
    </source>
</evidence>
<dbReference type="AlphaFoldDB" id="A0A2A5JW14"/>
<feature type="chain" id="PRO_5012359515" description="Carboxypeptidase regulatory-like domain-containing protein" evidence="1">
    <location>
        <begin position="25"/>
        <end position="530"/>
    </location>
</feature>